<dbReference type="EMBL" id="ML992513">
    <property type="protein sequence ID" value="KAF2220240.1"/>
    <property type="molecule type" value="Genomic_DNA"/>
</dbReference>
<evidence type="ECO:0000256" key="1">
    <source>
        <dbReference type="SAM" id="MobiDB-lite"/>
    </source>
</evidence>
<proteinExistence type="predicted"/>
<evidence type="ECO:0000313" key="2">
    <source>
        <dbReference type="EMBL" id="KAF2220240.1"/>
    </source>
</evidence>
<gene>
    <name evidence="2" type="ORF">BDZ85DRAFT_303496</name>
</gene>
<protein>
    <submittedName>
        <fullName evidence="2">Uncharacterized protein</fullName>
    </submittedName>
</protein>
<feature type="compositionally biased region" description="Basic residues" evidence="1">
    <location>
        <begin position="38"/>
        <end position="47"/>
    </location>
</feature>
<dbReference type="AlphaFoldDB" id="A0A6A6G474"/>
<dbReference type="OrthoDB" id="10520096at2759"/>
<feature type="region of interest" description="Disordered" evidence="1">
    <location>
        <begin position="1"/>
        <end position="47"/>
    </location>
</feature>
<sequence>MAPTISDNNFKAATEILKPNKTKTTRVSKQDKGSTKAPAKRGRKKAEKRCMIVETPVEVMDLVMKGLTEGPDYDAMLNGCAWRLSNYKEILKEDRKKHSNYDHLSKAAGTERNPDNMFKAKVVFQSKGGWAARADFSHECPSDIVNLAMTCGSVWSYVQMVAPFKISPVFDITASSAYVKAKSESAQLPKPLRNNVDHLDVTLHAGRNELSKVFQKFFAGMKMGKDLKSLTFRLHGIPWYYEDILPDEARWVEVDEFLKAWSRLECPFRVKIVFPTLKFHRTIQRVSIWMELEEMRLERLLGDIPKSKTNHLALAGLKRIEKGSLKIENYMLSDNAEQTTEDDPKH</sequence>
<reference evidence="3" key="1">
    <citation type="journal article" date="2020" name="Stud. Mycol.">
        <title>101 Dothideomycetes genomes: A test case for predicting lifestyles and emergence of pathogens.</title>
        <authorList>
            <person name="Haridas S."/>
            <person name="Albert R."/>
            <person name="Binder M."/>
            <person name="Bloem J."/>
            <person name="LaButti K."/>
            <person name="Salamov A."/>
            <person name="Andreopoulos B."/>
            <person name="Baker S."/>
            <person name="Barry K."/>
            <person name="Bills G."/>
            <person name="Bluhm B."/>
            <person name="Cannon C."/>
            <person name="Castanera R."/>
            <person name="Culley D."/>
            <person name="Daum C."/>
            <person name="Ezra D."/>
            <person name="Gonzalez J."/>
            <person name="Henrissat B."/>
            <person name="Kuo A."/>
            <person name="Liang C."/>
            <person name="Lipzen A."/>
            <person name="Lutzoni F."/>
            <person name="Magnuson J."/>
            <person name="Mondo S."/>
            <person name="Nolan M."/>
            <person name="Ohm R."/>
            <person name="Pangilinan J."/>
            <person name="Park H.-J."/>
            <person name="Ramirez L."/>
            <person name="Alfaro M."/>
            <person name="Sun H."/>
            <person name="Tritt A."/>
            <person name="Yoshinaga Y."/>
            <person name="Zwiers L.-H."/>
            <person name="Turgeon B."/>
            <person name="Goodwin S."/>
            <person name="Spatafora J."/>
            <person name="Crous P."/>
            <person name="Grigoriev I."/>
        </authorList>
    </citation>
    <scope>NUCLEOTIDE SEQUENCE [LARGE SCALE GENOMIC DNA]</scope>
    <source>
        <strain evidence="3">CECT 20119</strain>
    </source>
</reference>
<feature type="compositionally biased region" description="Polar residues" evidence="1">
    <location>
        <begin position="1"/>
        <end position="11"/>
    </location>
</feature>
<organism evidence="2 3">
    <name type="scientific">Elsinoe ampelina</name>
    <dbReference type="NCBI Taxonomy" id="302913"/>
    <lineage>
        <taxon>Eukaryota</taxon>
        <taxon>Fungi</taxon>
        <taxon>Dikarya</taxon>
        <taxon>Ascomycota</taxon>
        <taxon>Pezizomycotina</taxon>
        <taxon>Dothideomycetes</taxon>
        <taxon>Dothideomycetidae</taxon>
        <taxon>Myriangiales</taxon>
        <taxon>Elsinoaceae</taxon>
        <taxon>Elsinoe</taxon>
    </lineage>
</organism>
<dbReference type="Proteomes" id="UP000799538">
    <property type="component" value="Unassembled WGS sequence"/>
</dbReference>
<keyword evidence="3" id="KW-1185">Reference proteome</keyword>
<evidence type="ECO:0000313" key="3">
    <source>
        <dbReference type="Proteomes" id="UP000799538"/>
    </source>
</evidence>
<accession>A0A6A6G474</accession>
<name>A0A6A6G474_9PEZI</name>